<dbReference type="EMBL" id="LGKO01000004">
    <property type="protein sequence ID" value="KPL83325.1"/>
    <property type="molecule type" value="Genomic_DNA"/>
</dbReference>
<evidence type="ECO:0000256" key="1">
    <source>
        <dbReference type="ARBA" id="ARBA00022475"/>
    </source>
</evidence>
<protein>
    <recommendedName>
        <fullName evidence="7">Endolytic murein transglycosylase</fullName>
        <ecNumber evidence="7">4.2.2.29</ecNumber>
    </recommendedName>
    <alternativeName>
        <fullName evidence="7">Peptidoglycan lytic transglycosylase</fullName>
    </alternativeName>
    <alternativeName>
        <fullName evidence="7">Peptidoglycan polymerization terminase</fullName>
    </alternativeName>
</protein>
<comment type="catalytic activity">
    <reaction evidence="7">
        <text>a peptidoglycan chain = a peptidoglycan chain with N-acetyl-1,6-anhydromuramyl-[peptide] at the reducing end + a peptidoglycan chain with N-acetylglucosamine at the non-reducing end.</text>
        <dbReference type="EC" id="4.2.2.29"/>
    </reaction>
</comment>
<organism evidence="8 9">
    <name type="scientific">Thermanaerothrix daxensis</name>
    <dbReference type="NCBI Taxonomy" id="869279"/>
    <lineage>
        <taxon>Bacteria</taxon>
        <taxon>Bacillati</taxon>
        <taxon>Chloroflexota</taxon>
        <taxon>Anaerolineae</taxon>
        <taxon>Anaerolineales</taxon>
        <taxon>Anaerolineaceae</taxon>
        <taxon>Thermanaerothrix</taxon>
    </lineage>
</organism>
<evidence type="ECO:0000313" key="9">
    <source>
        <dbReference type="Proteomes" id="UP000050544"/>
    </source>
</evidence>
<evidence type="ECO:0000256" key="4">
    <source>
        <dbReference type="ARBA" id="ARBA00023136"/>
    </source>
</evidence>
<keyword evidence="2 7" id="KW-0812">Transmembrane</keyword>
<keyword evidence="6 7" id="KW-0961">Cell wall biogenesis/degradation</keyword>
<evidence type="ECO:0000256" key="3">
    <source>
        <dbReference type="ARBA" id="ARBA00022989"/>
    </source>
</evidence>
<proteinExistence type="inferred from homology"/>
<dbReference type="STRING" id="869279.SE15_08630"/>
<gene>
    <name evidence="7" type="primary">mltG</name>
    <name evidence="8" type="ORF">SE15_08630</name>
</gene>
<dbReference type="Gene3D" id="3.30.1490.480">
    <property type="entry name" value="Endolytic murein transglycosylase"/>
    <property type="match status" value="2"/>
</dbReference>
<keyword evidence="9" id="KW-1185">Reference proteome</keyword>
<dbReference type="CDD" id="cd08010">
    <property type="entry name" value="MltG_like"/>
    <property type="match status" value="1"/>
</dbReference>
<dbReference type="AlphaFoldDB" id="A0A0P6Y2K8"/>
<reference evidence="8 9" key="1">
    <citation type="submission" date="2015-07" db="EMBL/GenBank/DDBJ databases">
        <title>Whole genome sequence of Thermanaerothrix daxensis DSM 23592.</title>
        <authorList>
            <person name="Hemp J."/>
            <person name="Ward L.M."/>
            <person name="Pace L.A."/>
            <person name="Fischer W.W."/>
        </authorList>
    </citation>
    <scope>NUCLEOTIDE SEQUENCE [LARGE SCALE GENOMIC DNA]</scope>
    <source>
        <strain evidence="8 9">GNS-1</strain>
    </source>
</reference>
<evidence type="ECO:0000256" key="7">
    <source>
        <dbReference type="HAMAP-Rule" id="MF_02065"/>
    </source>
</evidence>
<evidence type="ECO:0000313" key="8">
    <source>
        <dbReference type="EMBL" id="KPL83325.1"/>
    </source>
</evidence>
<dbReference type="GO" id="GO:0005886">
    <property type="term" value="C:plasma membrane"/>
    <property type="evidence" value="ECO:0007669"/>
    <property type="project" value="UniProtKB-UniRule"/>
</dbReference>
<dbReference type="GO" id="GO:0009252">
    <property type="term" value="P:peptidoglycan biosynthetic process"/>
    <property type="evidence" value="ECO:0007669"/>
    <property type="project" value="UniProtKB-UniRule"/>
</dbReference>
<keyword evidence="1 7" id="KW-1003">Cell membrane</keyword>
<comment type="similarity">
    <text evidence="7">Belongs to the transglycosylase MltG family.</text>
</comment>
<evidence type="ECO:0000256" key="5">
    <source>
        <dbReference type="ARBA" id="ARBA00023239"/>
    </source>
</evidence>
<dbReference type="Pfam" id="PF02618">
    <property type="entry name" value="YceG"/>
    <property type="match status" value="1"/>
</dbReference>
<dbReference type="HAMAP" id="MF_02065">
    <property type="entry name" value="MltG"/>
    <property type="match status" value="1"/>
</dbReference>
<evidence type="ECO:0000256" key="2">
    <source>
        <dbReference type="ARBA" id="ARBA00022692"/>
    </source>
</evidence>
<dbReference type="PATRIC" id="fig|869279.4.peg.2457"/>
<name>A0A0P6Y2K8_9CHLR</name>
<comment type="caution">
    <text evidence="8">The sequence shown here is derived from an EMBL/GenBank/DDBJ whole genome shotgun (WGS) entry which is preliminary data.</text>
</comment>
<dbReference type="PANTHER" id="PTHR30518:SF2">
    <property type="entry name" value="ENDOLYTIC MUREIN TRANSGLYCOSYLASE"/>
    <property type="match status" value="1"/>
</dbReference>
<dbReference type="Proteomes" id="UP000050544">
    <property type="component" value="Unassembled WGS sequence"/>
</dbReference>
<dbReference type="NCBIfam" id="TIGR00247">
    <property type="entry name" value="endolytic transglycosylase MltG"/>
    <property type="match status" value="1"/>
</dbReference>
<dbReference type="Gene3D" id="3.30.160.60">
    <property type="entry name" value="Classic Zinc Finger"/>
    <property type="match status" value="1"/>
</dbReference>
<dbReference type="PANTHER" id="PTHR30518">
    <property type="entry name" value="ENDOLYTIC MUREIN TRANSGLYCOSYLASE"/>
    <property type="match status" value="1"/>
</dbReference>
<dbReference type="GO" id="GO:0008932">
    <property type="term" value="F:lytic endotransglycosylase activity"/>
    <property type="evidence" value="ECO:0007669"/>
    <property type="project" value="UniProtKB-UniRule"/>
</dbReference>
<feature type="site" description="Important for catalytic activity" evidence="7">
    <location>
        <position position="205"/>
    </location>
</feature>
<dbReference type="GO" id="GO:0071555">
    <property type="term" value="P:cell wall organization"/>
    <property type="evidence" value="ECO:0007669"/>
    <property type="project" value="UniProtKB-KW"/>
</dbReference>
<comment type="function">
    <text evidence="7">Functions as a peptidoglycan terminase that cleaves nascent peptidoglycan strands endolytically to terminate their elongation.</text>
</comment>
<keyword evidence="3 7" id="KW-1133">Transmembrane helix</keyword>
<dbReference type="InterPro" id="IPR003770">
    <property type="entry name" value="MLTG-like"/>
</dbReference>
<dbReference type="EC" id="4.2.2.29" evidence="7"/>
<sequence>MTWMLFLNESRLSAPASARETPALVFTVEEGEPTLSVIQRLEQAGLIRDAEAFRVLLIYLGLDKGIQAGQYELSPAMDGIQMAYALQKGGRLEVTVTILPGWRAEEIARVLRLSGVLDNEAQFLEIVRNPPALPGLETLEYPHALEGFLMPGTYTFRRDAPVRQIIAQMVERFVQALTPEIREGFAQQGLTLYQGIILASIVEREGVVKEEYPIIASVFINRLKAGMKLDSDPTVQYALGYDIHMQTWWKNPLSADDLKVDSPYNTYIYSGLPPTPICNPGLEAIQAVAHPAQTPYYYFRARCDRSGRHIFAETYDEHLSNACK</sequence>
<keyword evidence="4 7" id="KW-0472">Membrane</keyword>
<accession>A0A0P6Y2K8</accession>
<evidence type="ECO:0000256" key="6">
    <source>
        <dbReference type="ARBA" id="ARBA00023316"/>
    </source>
</evidence>
<keyword evidence="5 7" id="KW-0456">Lyase</keyword>